<evidence type="ECO:0000313" key="1">
    <source>
        <dbReference type="EMBL" id="OKL54476.1"/>
    </source>
</evidence>
<proteinExistence type="predicted"/>
<dbReference type="InterPro" id="IPR013785">
    <property type="entry name" value="Aldolase_TIM"/>
</dbReference>
<sequence length="110" mass="11434">MRDVADLDVPVLVAPIAGGPTTPELCAAVANAGGGAVLADADRQTPGVGPSGHHVAGVRQLSTRVEQRGPVRSAAYGLTGFRVLHVRYALTRGLRGRASARLPAIRHVRR</sequence>
<dbReference type="EMBL" id="MQVR01000015">
    <property type="protein sequence ID" value="OKL54476.1"/>
    <property type="molecule type" value="Genomic_DNA"/>
</dbReference>
<evidence type="ECO:0000313" key="2">
    <source>
        <dbReference type="Proteomes" id="UP000185628"/>
    </source>
</evidence>
<organism evidence="1 2">
    <name type="scientific">Bowdeniella nasicola</name>
    <dbReference type="NCBI Taxonomy" id="208480"/>
    <lineage>
        <taxon>Bacteria</taxon>
        <taxon>Bacillati</taxon>
        <taxon>Actinomycetota</taxon>
        <taxon>Actinomycetes</taxon>
        <taxon>Actinomycetales</taxon>
        <taxon>Actinomycetaceae</taxon>
        <taxon>Bowdeniella</taxon>
    </lineage>
</organism>
<gene>
    <name evidence="1" type="ORF">BSZ39_04030</name>
</gene>
<dbReference type="Gene3D" id="3.20.20.70">
    <property type="entry name" value="Aldolase class I"/>
    <property type="match status" value="1"/>
</dbReference>
<name>A0A1Q5Q3T8_9ACTO</name>
<comment type="caution">
    <text evidence="1">The sequence shown here is derived from an EMBL/GenBank/DDBJ whole genome shotgun (WGS) entry which is preliminary data.</text>
</comment>
<dbReference type="SUPFAM" id="SSF51412">
    <property type="entry name" value="Inosine monophosphate dehydrogenase (IMPDH)"/>
    <property type="match status" value="1"/>
</dbReference>
<protein>
    <submittedName>
        <fullName evidence="1">Uncharacterized protein</fullName>
    </submittedName>
</protein>
<keyword evidence="2" id="KW-1185">Reference proteome</keyword>
<accession>A0A1Q5Q3T8</accession>
<reference evidence="2" key="1">
    <citation type="submission" date="2016-12" db="EMBL/GenBank/DDBJ databases">
        <authorList>
            <person name="Meng X."/>
        </authorList>
    </citation>
    <scope>NUCLEOTIDE SEQUENCE [LARGE SCALE GENOMIC DNA]</scope>
    <source>
        <strain evidence="2">DSM 19116</strain>
    </source>
</reference>
<dbReference type="Proteomes" id="UP000185628">
    <property type="component" value="Unassembled WGS sequence"/>
</dbReference>
<dbReference type="AlphaFoldDB" id="A0A1Q5Q3T8"/>